<evidence type="ECO:0000256" key="1">
    <source>
        <dbReference type="ARBA" id="ARBA00004329"/>
    </source>
</evidence>
<feature type="region of interest" description="Disordered" evidence="2">
    <location>
        <begin position="453"/>
        <end position="489"/>
    </location>
</feature>
<evidence type="ECO:0000259" key="3">
    <source>
        <dbReference type="Pfam" id="PF12490"/>
    </source>
</evidence>
<sequence length="862" mass="92916">MAAESHRRGPKSSGLVVRPQGVINDKSYMDSVVGFINDVVPQAYTQAPKTEEKETIQWVQFASTEINDGSIEHGGSASPLLLVIGYANGVQIWCVLANGEAQEVLSWRQGPVRALNILPAPDCYAGSDSFGPKRPLVALCDSSSPGQQFCSVNIISLKTMDQVHSIKFKQPVRDIRSNKRVIIATFQGCIAVHNAGNFRERFWIQGCFPSPGPNINPVALHSRWLAYGDRALLPVHQTRGGATGDGTQSYTATVIHAAKTFTKGLTILGETVASSLTGHKAPSGASNKKCDNRTGDNHVSGVVSIVDTMLVSGGQFSTDEDVEPEGLIAHFQAHQGEPLSALQFDPSGTLLLTADRLGHDFHLFHILPHPGGPTFGMVHHLYTLHRGDTTAKVQDIAFSLDSRWIALSTMRGTTHIFPVTPYGGPITKRTHASPRVVNRLSLFHKSAGLEEIQSAPSTGRNSPVLSGSPSSSSSSTSLDKYGSGGRAGSPRISLFPVPTTVIPLSQIKQGVGFSVPSIGNPSLPRSPPVRGRRSSGSQSTAETFCVAAAFAPPRAWLVGSPSTARDKKEKNPVDSLFIMNCSGVLTEYILDPHSSANGKISEDTSIELDVTAYAQWNLLRPLSSPETKQPLISSNPLMAGQQQATAQWSFKDMNGIHQMGAECGDSWRQENDESWLSQVEIITHAGPHRRLWMGPQFTFKTIAPFMSSCQGTSQSPEKYTTLSSDMYQEEPDSQGYCGATSNPVSVPVSSHYDSSRPPLLIEATSGSFEGPPSLLEICSNWSDSSGTSSQANGQDQLMERIADAMNESPYKERQAVRTPSGGDLTYFEDVGSRCNSDVSLYHSPSQSTEHLLVFSPNQQDSI</sequence>
<feature type="domain" description="BCAS3" evidence="3">
    <location>
        <begin position="601"/>
        <end position="704"/>
    </location>
</feature>
<dbReference type="PANTHER" id="PTHR13268:SF0">
    <property type="entry name" value="BCAS3 MICROTUBULE ASSOCIATED CELL MIGRATION FACTOR"/>
    <property type="match status" value="1"/>
</dbReference>
<dbReference type="InterPro" id="IPR045142">
    <property type="entry name" value="BCAS3-like"/>
</dbReference>
<proteinExistence type="predicted"/>
<dbReference type="GO" id="GO:0042594">
    <property type="term" value="P:response to starvation"/>
    <property type="evidence" value="ECO:0007669"/>
    <property type="project" value="TreeGrafter"/>
</dbReference>
<dbReference type="Gene3D" id="2.130.10.10">
    <property type="entry name" value="YVTN repeat-like/Quinoprotein amine dehydrogenase"/>
    <property type="match status" value="1"/>
</dbReference>
<dbReference type="Pfam" id="PF12490">
    <property type="entry name" value="BCAS3"/>
    <property type="match status" value="1"/>
</dbReference>
<dbReference type="InterPro" id="IPR022175">
    <property type="entry name" value="BCAS3_dom"/>
</dbReference>
<feature type="region of interest" description="Disordered" evidence="2">
    <location>
        <begin position="515"/>
        <end position="538"/>
    </location>
</feature>
<dbReference type="InterPro" id="IPR015943">
    <property type="entry name" value="WD40/YVTN_repeat-like_dom_sf"/>
</dbReference>
<dbReference type="AlphaFoldDB" id="A0A2R5LAT2"/>
<evidence type="ECO:0000313" key="5">
    <source>
        <dbReference type="EMBL" id="MBY06631.1"/>
    </source>
</evidence>
<dbReference type="Pfam" id="PF21034">
    <property type="entry name" value="BCAS3_WD40"/>
    <property type="match status" value="1"/>
</dbReference>
<dbReference type="PANTHER" id="PTHR13268">
    <property type="entry name" value="BREAST CARCINOMA AMPLIFIED SEQUENCE 3"/>
    <property type="match status" value="1"/>
</dbReference>
<reference evidence="5" key="1">
    <citation type="submission" date="2018-03" db="EMBL/GenBank/DDBJ databases">
        <title>The relapsing fever spirochete Borrelia turicatae persists in the highly oxidative environment of its soft-bodied tick vector.</title>
        <authorList>
            <person name="Bourret T.J."/>
            <person name="Boyle W.K."/>
            <person name="Valenzuela J.G."/>
            <person name="Oliveira F."/>
            <person name="Lopez J.E."/>
        </authorList>
    </citation>
    <scope>NUCLEOTIDE SEQUENCE</scope>
    <source>
        <strain evidence="5">Kansas strain/isolate</strain>
        <tissue evidence="5">Salivary glands</tissue>
    </source>
</reference>
<accession>A0A2R5LAT2</accession>
<feature type="domain" description="BCAS3 WD40" evidence="4">
    <location>
        <begin position="54"/>
        <end position="510"/>
    </location>
</feature>
<name>A0A2R5LAT2_9ACAR</name>
<feature type="compositionally biased region" description="Low complexity" evidence="2">
    <location>
        <begin position="462"/>
        <end position="478"/>
    </location>
</feature>
<evidence type="ECO:0000256" key="2">
    <source>
        <dbReference type="SAM" id="MobiDB-lite"/>
    </source>
</evidence>
<dbReference type="EMBL" id="GGLE01002505">
    <property type="protein sequence ID" value="MBY06631.1"/>
    <property type="molecule type" value="Transcribed_RNA"/>
</dbReference>
<protein>
    <submittedName>
        <fullName evidence="5">Uncharacterized protein</fullName>
    </submittedName>
</protein>
<dbReference type="GO" id="GO:0000407">
    <property type="term" value="C:phagophore assembly site"/>
    <property type="evidence" value="ECO:0007669"/>
    <property type="project" value="UniProtKB-SubCell"/>
</dbReference>
<comment type="subcellular location">
    <subcellularLocation>
        <location evidence="1">Preautophagosomal structure</location>
    </subcellularLocation>
</comment>
<dbReference type="InterPro" id="IPR048382">
    <property type="entry name" value="BCAS3_WD40"/>
</dbReference>
<dbReference type="InterPro" id="IPR036322">
    <property type="entry name" value="WD40_repeat_dom_sf"/>
</dbReference>
<dbReference type="SUPFAM" id="SSF50978">
    <property type="entry name" value="WD40 repeat-like"/>
    <property type="match status" value="1"/>
</dbReference>
<organism evidence="5">
    <name type="scientific">Ornithodoros turicata</name>
    <dbReference type="NCBI Taxonomy" id="34597"/>
    <lineage>
        <taxon>Eukaryota</taxon>
        <taxon>Metazoa</taxon>
        <taxon>Ecdysozoa</taxon>
        <taxon>Arthropoda</taxon>
        <taxon>Chelicerata</taxon>
        <taxon>Arachnida</taxon>
        <taxon>Acari</taxon>
        <taxon>Parasitiformes</taxon>
        <taxon>Ixodida</taxon>
        <taxon>Ixodoidea</taxon>
        <taxon>Argasidae</taxon>
        <taxon>Ornithodorinae</taxon>
        <taxon>Ornithodoros</taxon>
    </lineage>
</organism>
<dbReference type="GO" id="GO:0006914">
    <property type="term" value="P:autophagy"/>
    <property type="evidence" value="ECO:0007669"/>
    <property type="project" value="InterPro"/>
</dbReference>
<evidence type="ECO:0000259" key="4">
    <source>
        <dbReference type="Pfam" id="PF21034"/>
    </source>
</evidence>